<organism evidence="1 2">
    <name type="scientific">Stylosanthes scabra</name>
    <dbReference type="NCBI Taxonomy" id="79078"/>
    <lineage>
        <taxon>Eukaryota</taxon>
        <taxon>Viridiplantae</taxon>
        <taxon>Streptophyta</taxon>
        <taxon>Embryophyta</taxon>
        <taxon>Tracheophyta</taxon>
        <taxon>Spermatophyta</taxon>
        <taxon>Magnoliopsida</taxon>
        <taxon>eudicotyledons</taxon>
        <taxon>Gunneridae</taxon>
        <taxon>Pentapetalae</taxon>
        <taxon>rosids</taxon>
        <taxon>fabids</taxon>
        <taxon>Fabales</taxon>
        <taxon>Fabaceae</taxon>
        <taxon>Papilionoideae</taxon>
        <taxon>50 kb inversion clade</taxon>
        <taxon>dalbergioids sensu lato</taxon>
        <taxon>Dalbergieae</taxon>
        <taxon>Pterocarpus clade</taxon>
        <taxon>Stylosanthes</taxon>
    </lineage>
</organism>
<protein>
    <recommendedName>
        <fullName evidence="3">FAR1 domain-containing protein</fullName>
    </recommendedName>
</protein>
<dbReference type="EMBL" id="JASCZI010091820">
    <property type="protein sequence ID" value="MED6151286.1"/>
    <property type="molecule type" value="Genomic_DNA"/>
</dbReference>
<proteinExistence type="predicted"/>
<sequence length="108" mass="12831">MHEEPQLEEQMEDMYSIHEEGYLEEEMEFLCNFDEEYVPKVGMTFKSCTEANKFYKEYAKRAGFASRIRNSQRKMLGSTLEKQIASSSNKKKRKALFEVNVENSRLFH</sequence>
<dbReference type="Proteomes" id="UP001341840">
    <property type="component" value="Unassembled WGS sequence"/>
</dbReference>
<name>A0ABU6TT01_9FABA</name>
<reference evidence="1 2" key="1">
    <citation type="journal article" date="2023" name="Plants (Basel)">
        <title>Bridging the Gap: Combining Genomics and Transcriptomics Approaches to Understand Stylosanthes scabra, an Orphan Legume from the Brazilian Caatinga.</title>
        <authorList>
            <person name="Ferreira-Neto J.R.C."/>
            <person name="da Silva M.D."/>
            <person name="Binneck E."/>
            <person name="de Melo N.F."/>
            <person name="da Silva R.H."/>
            <person name="de Melo A.L.T.M."/>
            <person name="Pandolfi V."/>
            <person name="Bustamante F.O."/>
            <person name="Brasileiro-Vidal A.C."/>
            <person name="Benko-Iseppon A.M."/>
        </authorList>
    </citation>
    <scope>NUCLEOTIDE SEQUENCE [LARGE SCALE GENOMIC DNA]</scope>
    <source>
        <tissue evidence="1">Leaves</tissue>
    </source>
</reference>
<dbReference type="PANTHER" id="PTHR46328:SF27">
    <property type="entry name" value="OS12G0287500 PROTEIN"/>
    <property type="match status" value="1"/>
</dbReference>
<evidence type="ECO:0000313" key="1">
    <source>
        <dbReference type="EMBL" id="MED6151286.1"/>
    </source>
</evidence>
<dbReference type="PANTHER" id="PTHR46328">
    <property type="entry name" value="FAR-RED IMPAIRED RESPONSIVE (FAR1) FAMILY PROTEIN-RELATED"/>
    <property type="match status" value="1"/>
</dbReference>
<comment type="caution">
    <text evidence="1">The sequence shown here is derived from an EMBL/GenBank/DDBJ whole genome shotgun (WGS) entry which is preliminary data.</text>
</comment>
<accession>A0ABU6TT01</accession>
<keyword evidence="2" id="KW-1185">Reference proteome</keyword>
<gene>
    <name evidence="1" type="ORF">PIB30_081053</name>
</gene>
<evidence type="ECO:0008006" key="3">
    <source>
        <dbReference type="Google" id="ProtNLM"/>
    </source>
</evidence>
<evidence type="ECO:0000313" key="2">
    <source>
        <dbReference type="Proteomes" id="UP001341840"/>
    </source>
</evidence>